<feature type="transmembrane region" description="Helical" evidence="1">
    <location>
        <begin position="298"/>
        <end position="318"/>
    </location>
</feature>
<keyword evidence="1" id="KW-0812">Transmembrane</keyword>
<feature type="transmembrane region" description="Helical" evidence="1">
    <location>
        <begin position="91"/>
        <end position="107"/>
    </location>
</feature>
<feature type="transmembrane region" description="Helical" evidence="1">
    <location>
        <begin position="234"/>
        <end position="254"/>
    </location>
</feature>
<keyword evidence="1" id="KW-0472">Membrane</keyword>
<keyword evidence="1" id="KW-1133">Transmembrane helix</keyword>
<sequence length="508" mass="54190">MVVGLGALLWTGRGTWFYLDEWDFMWGPEAARRLVEGHNGHWSVVPILVWNAVQRVFGLAHYWPFLLLVIAAHLTLAHLLWRLILRLGSDPWVATALASVFVLYGSAAENILWGFQVGYIGAIAFVVGALLVVLRPTMRGWAVGCAAALLILGVASSGTSLPFLIPVAVVCLRMHGWAKTIVAVGSTVVVYAIWFFFLAGDNPTAIYRASGPIDYLFGIPAFVGRMFVDGFTTLTPVPLFGIVLTTGIAGWLVYRLGRAWLSVPDLTATAMALAGVVFAVLTAYSRLHADSDGTRARYIYVLVVACLPAIAAGLTSIARGSSRRILAITGLVSVVLAYNVGLLILNGEKVVSRDAHAREIVSASLDLAHEYPDDVDRSAAVYPSLVPRSVDDLLVLEERYKLTPSSFGESARLTALTYVGLNVVDQLSPLSHCTSVPVGGVVVAGPEGIAIGGSPDRDVTLQATGVSASGDSRTLTFPRSGASLVLSTPESVRFKVESATSPVKMCGR</sequence>
<reference evidence="3" key="1">
    <citation type="journal article" date="2019" name="Int. J. Syst. Evol. Microbiol.">
        <title>The Global Catalogue of Microorganisms (GCM) 10K type strain sequencing project: providing services to taxonomists for standard genome sequencing and annotation.</title>
        <authorList>
            <consortium name="The Broad Institute Genomics Platform"/>
            <consortium name="The Broad Institute Genome Sequencing Center for Infectious Disease"/>
            <person name="Wu L."/>
            <person name="Ma J."/>
        </authorList>
    </citation>
    <scope>NUCLEOTIDE SEQUENCE [LARGE SCALE GENOMIC DNA]</scope>
    <source>
        <strain evidence="3">JCM 14901</strain>
    </source>
</reference>
<organism evidence="2 3">
    <name type="scientific">Microbacterium deminutum</name>
    <dbReference type="NCBI Taxonomy" id="344164"/>
    <lineage>
        <taxon>Bacteria</taxon>
        <taxon>Bacillati</taxon>
        <taxon>Actinomycetota</taxon>
        <taxon>Actinomycetes</taxon>
        <taxon>Micrococcales</taxon>
        <taxon>Microbacteriaceae</taxon>
        <taxon>Microbacterium</taxon>
    </lineage>
</organism>
<feature type="transmembrane region" description="Helical" evidence="1">
    <location>
        <begin position="325"/>
        <end position="345"/>
    </location>
</feature>
<dbReference type="Proteomes" id="UP001499933">
    <property type="component" value="Unassembled WGS sequence"/>
</dbReference>
<feature type="transmembrane region" description="Helical" evidence="1">
    <location>
        <begin position="62"/>
        <end position="84"/>
    </location>
</feature>
<feature type="transmembrane region" description="Helical" evidence="1">
    <location>
        <begin position="113"/>
        <end position="134"/>
    </location>
</feature>
<evidence type="ECO:0000313" key="3">
    <source>
        <dbReference type="Proteomes" id="UP001499933"/>
    </source>
</evidence>
<proteinExistence type="predicted"/>
<dbReference type="EMBL" id="BAAAOG010000001">
    <property type="protein sequence ID" value="GAA1946106.1"/>
    <property type="molecule type" value="Genomic_DNA"/>
</dbReference>
<evidence type="ECO:0000313" key="2">
    <source>
        <dbReference type="EMBL" id="GAA1946106.1"/>
    </source>
</evidence>
<keyword evidence="3" id="KW-1185">Reference proteome</keyword>
<accession>A0ABP5BIQ3</accession>
<feature type="transmembrane region" description="Helical" evidence="1">
    <location>
        <begin position="141"/>
        <end position="165"/>
    </location>
</feature>
<evidence type="ECO:0000256" key="1">
    <source>
        <dbReference type="SAM" id="Phobius"/>
    </source>
</evidence>
<feature type="transmembrane region" description="Helical" evidence="1">
    <location>
        <begin position="211"/>
        <end position="228"/>
    </location>
</feature>
<gene>
    <name evidence="2" type="ORF">GCM10009776_05210</name>
</gene>
<feature type="transmembrane region" description="Helical" evidence="1">
    <location>
        <begin position="266"/>
        <end position="286"/>
    </location>
</feature>
<protein>
    <recommendedName>
        <fullName evidence="4">Glycosyltransferase RgtA/B/C/D-like domain-containing protein</fullName>
    </recommendedName>
</protein>
<name>A0ABP5BIQ3_9MICO</name>
<evidence type="ECO:0008006" key="4">
    <source>
        <dbReference type="Google" id="ProtNLM"/>
    </source>
</evidence>
<feature type="transmembrane region" description="Helical" evidence="1">
    <location>
        <begin position="177"/>
        <end position="199"/>
    </location>
</feature>
<comment type="caution">
    <text evidence="2">The sequence shown here is derived from an EMBL/GenBank/DDBJ whole genome shotgun (WGS) entry which is preliminary data.</text>
</comment>